<protein>
    <submittedName>
        <fullName evidence="2">DUF3192 domain-containing protein</fullName>
    </submittedName>
</protein>
<evidence type="ECO:0000313" key="3">
    <source>
        <dbReference type="Proteomes" id="UP001336314"/>
    </source>
</evidence>
<comment type="caution">
    <text evidence="2">The sequence shown here is derived from an EMBL/GenBank/DDBJ whole genome shotgun (WGS) entry which is preliminary data.</text>
</comment>
<evidence type="ECO:0000313" key="2">
    <source>
        <dbReference type="EMBL" id="MEE2001713.1"/>
    </source>
</evidence>
<gene>
    <name evidence="2" type="ORF">QWY20_09635</name>
</gene>
<sequence length="132" mass="15100">MLRISALLLAGIALYFIVVAGILRFYPDDPGQMNWQIREAFNAKYIQSLEKEPKVKVLQQQVIDRLGGPDITRAYRKDGVVHQLLYYRTHRAIADGITTEDECTALLFIDRQLVAIGNEAIDLYEQQRPSVH</sequence>
<keyword evidence="1" id="KW-0472">Membrane</keyword>
<proteinExistence type="predicted"/>
<evidence type="ECO:0000256" key="1">
    <source>
        <dbReference type="SAM" id="Phobius"/>
    </source>
</evidence>
<keyword evidence="3" id="KW-1185">Reference proteome</keyword>
<dbReference type="Proteomes" id="UP001336314">
    <property type="component" value="Unassembled WGS sequence"/>
</dbReference>
<dbReference type="RefSeq" id="WP_330128809.1">
    <property type="nucleotide sequence ID" value="NZ_JAUHLI010000008.1"/>
</dbReference>
<feature type="transmembrane region" description="Helical" evidence="1">
    <location>
        <begin position="6"/>
        <end position="26"/>
    </location>
</feature>
<reference evidence="2 3" key="1">
    <citation type="submission" date="2023-07" db="EMBL/GenBank/DDBJ databases">
        <title>Alkalimonas sp., MEB108 novel, alkaliphilic bacterium isolated from Lonar Lake, India.</title>
        <authorList>
            <person name="Joshi A."/>
            <person name="Thite S."/>
        </authorList>
    </citation>
    <scope>NUCLEOTIDE SEQUENCE [LARGE SCALE GENOMIC DNA]</scope>
    <source>
        <strain evidence="2 3">MEB108</strain>
    </source>
</reference>
<dbReference type="Pfam" id="PF11399">
    <property type="entry name" value="DUF3192"/>
    <property type="match status" value="1"/>
</dbReference>
<organism evidence="2 3">
    <name type="scientific">Alkalimonas cellulosilytica</name>
    <dbReference type="NCBI Taxonomy" id="3058395"/>
    <lineage>
        <taxon>Bacteria</taxon>
        <taxon>Pseudomonadati</taxon>
        <taxon>Pseudomonadota</taxon>
        <taxon>Gammaproteobacteria</taxon>
        <taxon>Alkalimonas</taxon>
    </lineage>
</organism>
<keyword evidence="1" id="KW-1133">Transmembrane helix</keyword>
<dbReference type="InterPro" id="IPR021534">
    <property type="entry name" value="DUF3192"/>
</dbReference>
<accession>A0ABU7J5W3</accession>
<name>A0ABU7J5W3_9GAMM</name>
<dbReference type="EMBL" id="JAUHLI010000008">
    <property type="protein sequence ID" value="MEE2001713.1"/>
    <property type="molecule type" value="Genomic_DNA"/>
</dbReference>
<keyword evidence="1" id="KW-0812">Transmembrane</keyword>